<reference evidence="1 2" key="1">
    <citation type="submission" date="2014-04" db="EMBL/GenBank/DDBJ databases">
        <authorList>
            <consortium name="DOE Joint Genome Institute"/>
            <person name="Kuo A."/>
            <person name="Kohler A."/>
            <person name="Costa M.D."/>
            <person name="Nagy L.G."/>
            <person name="Floudas D."/>
            <person name="Copeland A."/>
            <person name="Barry K.W."/>
            <person name="Cichocki N."/>
            <person name="Veneault-Fourrey C."/>
            <person name="LaButti K."/>
            <person name="Lindquist E.A."/>
            <person name="Lipzen A."/>
            <person name="Lundell T."/>
            <person name="Morin E."/>
            <person name="Murat C."/>
            <person name="Sun H."/>
            <person name="Tunlid A."/>
            <person name="Henrissat B."/>
            <person name="Grigoriev I.V."/>
            <person name="Hibbett D.S."/>
            <person name="Martin F."/>
            <person name="Nordberg H.P."/>
            <person name="Cantor M.N."/>
            <person name="Hua S.X."/>
        </authorList>
    </citation>
    <scope>NUCLEOTIDE SEQUENCE [LARGE SCALE GENOMIC DNA]</scope>
    <source>
        <strain evidence="1 2">441</strain>
    </source>
</reference>
<keyword evidence="2" id="KW-1185">Reference proteome</keyword>
<name>A0A0C9YUY4_9AGAM</name>
<gene>
    <name evidence="1" type="ORF">PISMIDRAFT_122240</name>
</gene>
<dbReference type="STRING" id="765257.A0A0C9YUY4"/>
<sequence>QDCIFSSDIYLLFTTADGLGLVCWDGMVGHSGKNSCRVYCPTLGRCKFHRTHYYPVLLRPCSNCAPGSDHPDINVFELPLGGSGDYADNLLQLVSAPSQ</sequence>
<reference evidence="2" key="2">
    <citation type="submission" date="2015-01" db="EMBL/GenBank/DDBJ databases">
        <title>Evolutionary Origins and Diversification of the Mycorrhizal Mutualists.</title>
        <authorList>
            <consortium name="DOE Joint Genome Institute"/>
            <consortium name="Mycorrhizal Genomics Consortium"/>
            <person name="Kohler A."/>
            <person name="Kuo A."/>
            <person name="Nagy L.G."/>
            <person name="Floudas D."/>
            <person name="Copeland A."/>
            <person name="Barry K.W."/>
            <person name="Cichocki N."/>
            <person name="Veneault-Fourrey C."/>
            <person name="LaButti K."/>
            <person name="Lindquist E.A."/>
            <person name="Lipzen A."/>
            <person name="Lundell T."/>
            <person name="Morin E."/>
            <person name="Murat C."/>
            <person name="Riley R."/>
            <person name="Ohm R."/>
            <person name="Sun H."/>
            <person name="Tunlid A."/>
            <person name="Henrissat B."/>
            <person name="Grigoriev I.V."/>
            <person name="Hibbett D.S."/>
            <person name="Martin F."/>
        </authorList>
    </citation>
    <scope>NUCLEOTIDE SEQUENCE [LARGE SCALE GENOMIC DNA]</scope>
    <source>
        <strain evidence="2">441</strain>
    </source>
</reference>
<organism evidence="1 2">
    <name type="scientific">Pisolithus microcarpus 441</name>
    <dbReference type="NCBI Taxonomy" id="765257"/>
    <lineage>
        <taxon>Eukaryota</taxon>
        <taxon>Fungi</taxon>
        <taxon>Dikarya</taxon>
        <taxon>Basidiomycota</taxon>
        <taxon>Agaricomycotina</taxon>
        <taxon>Agaricomycetes</taxon>
        <taxon>Agaricomycetidae</taxon>
        <taxon>Boletales</taxon>
        <taxon>Sclerodermatineae</taxon>
        <taxon>Pisolithaceae</taxon>
        <taxon>Pisolithus</taxon>
    </lineage>
</organism>
<dbReference type="AlphaFoldDB" id="A0A0C9YUY4"/>
<feature type="non-terminal residue" evidence="1">
    <location>
        <position position="1"/>
    </location>
</feature>
<proteinExistence type="predicted"/>
<protein>
    <submittedName>
        <fullName evidence="1">Uncharacterized protein</fullName>
    </submittedName>
</protein>
<evidence type="ECO:0000313" key="2">
    <source>
        <dbReference type="Proteomes" id="UP000054018"/>
    </source>
</evidence>
<dbReference type="EMBL" id="KN834168">
    <property type="protein sequence ID" value="KIK11718.1"/>
    <property type="molecule type" value="Genomic_DNA"/>
</dbReference>
<dbReference type="HOGENOM" id="CLU_148805_2_0_1"/>
<dbReference type="Proteomes" id="UP000054018">
    <property type="component" value="Unassembled WGS sequence"/>
</dbReference>
<dbReference type="OrthoDB" id="2669721at2759"/>
<evidence type="ECO:0000313" key="1">
    <source>
        <dbReference type="EMBL" id="KIK11718.1"/>
    </source>
</evidence>
<accession>A0A0C9YUY4</accession>